<gene>
    <name evidence="1" type="ORF">KUCAC02_017770</name>
</gene>
<dbReference type="EMBL" id="CM043804">
    <property type="protein sequence ID" value="KAI4806984.1"/>
    <property type="molecule type" value="Genomic_DNA"/>
</dbReference>
<sequence length="313" mass="35532">MSKGDKEGFIVKFVESKTHQTEYAVKAYEAILELQSDKYLKRIDEDAVLQMDQKDKSLFVFSSFTTPAFLHCKKLGCRVVSPLVVLYCLKQQHCVPKAEKPVYNMAMADITISCTSLDKATRTEVMDLVQLMGGQVYLDLNVSVTHLIAGEVGSKKYLVAASLAKPILLPTWVKACWEKSQDSLVRYTDLPIEDYLCPVLRGCTVCVTGLSSTERKEVKRLCDQHGANYTGQLKMNECTHLIVSEPSGQKYECARKWNVYCVSLHWLFDSIEKGFCQDESRYTVDRNASKTTRPHTSTPLTATRRRKVHFCWV</sequence>
<reference evidence="1" key="1">
    <citation type="submission" date="2022-05" db="EMBL/GenBank/DDBJ databases">
        <title>Chromosome-level genome of Chaenocephalus aceratus.</title>
        <authorList>
            <person name="Park H."/>
        </authorList>
    </citation>
    <scope>NUCLEOTIDE SEQUENCE</scope>
    <source>
        <strain evidence="1">KU_202001</strain>
    </source>
</reference>
<organism evidence="1 2">
    <name type="scientific">Chaenocephalus aceratus</name>
    <name type="common">Blackfin icefish</name>
    <name type="synonym">Chaenichthys aceratus</name>
    <dbReference type="NCBI Taxonomy" id="36190"/>
    <lineage>
        <taxon>Eukaryota</taxon>
        <taxon>Metazoa</taxon>
        <taxon>Chordata</taxon>
        <taxon>Craniata</taxon>
        <taxon>Vertebrata</taxon>
        <taxon>Euteleostomi</taxon>
        <taxon>Actinopterygii</taxon>
        <taxon>Neopterygii</taxon>
        <taxon>Teleostei</taxon>
        <taxon>Neoteleostei</taxon>
        <taxon>Acanthomorphata</taxon>
        <taxon>Eupercaria</taxon>
        <taxon>Perciformes</taxon>
        <taxon>Notothenioidei</taxon>
        <taxon>Channichthyidae</taxon>
        <taxon>Chaenocephalus</taxon>
    </lineage>
</organism>
<name>A0ACB9W313_CHAAC</name>
<comment type="caution">
    <text evidence="1">The sequence shown here is derived from an EMBL/GenBank/DDBJ whole genome shotgun (WGS) entry which is preliminary data.</text>
</comment>
<evidence type="ECO:0000313" key="2">
    <source>
        <dbReference type="Proteomes" id="UP001057452"/>
    </source>
</evidence>
<proteinExistence type="predicted"/>
<accession>A0ACB9W313</accession>
<evidence type="ECO:0000313" key="1">
    <source>
        <dbReference type="EMBL" id="KAI4806984.1"/>
    </source>
</evidence>
<protein>
    <submittedName>
        <fullName evidence="1">Uncharacterized protein</fullName>
    </submittedName>
</protein>
<keyword evidence="2" id="KW-1185">Reference proteome</keyword>
<dbReference type="Proteomes" id="UP001057452">
    <property type="component" value="Chromosome 20"/>
</dbReference>